<feature type="coiled-coil region" evidence="6">
    <location>
        <begin position="29"/>
        <end position="56"/>
    </location>
</feature>
<keyword evidence="4" id="KW-0689">Ribosomal protein</keyword>
<evidence type="ECO:0000256" key="5">
    <source>
        <dbReference type="ARBA" id="ARBA00023274"/>
    </source>
</evidence>
<dbReference type="GO" id="GO:0005840">
    <property type="term" value="C:ribosome"/>
    <property type="evidence" value="ECO:0007669"/>
    <property type="project" value="UniProtKB-KW"/>
</dbReference>
<dbReference type="InterPro" id="IPR036791">
    <property type="entry name" value="Ribosomal_bL9_C_sf"/>
</dbReference>
<evidence type="ECO:0000256" key="1">
    <source>
        <dbReference type="ARBA" id="ARBA00010605"/>
    </source>
</evidence>
<evidence type="ECO:0000256" key="4">
    <source>
        <dbReference type="ARBA" id="ARBA00022980"/>
    </source>
</evidence>
<evidence type="ECO:0008006" key="10">
    <source>
        <dbReference type="Google" id="ProtNLM"/>
    </source>
</evidence>
<dbReference type="InterPro" id="IPR000244">
    <property type="entry name" value="Ribosomal_bL9"/>
</dbReference>
<keyword evidence="2" id="KW-0699">rRNA-binding</keyword>
<evidence type="ECO:0000256" key="3">
    <source>
        <dbReference type="ARBA" id="ARBA00022884"/>
    </source>
</evidence>
<dbReference type="PANTHER" id="PTHR21368">
    <property type="entry name" value="50S RIBOSOMAL PROTEIN L9"/>
    <property type="match status" value="1"/>
</dbReference>
<comment type="similarity">
    <text evidence="1">Belongs to the bacterial ribosomal protein bL9 family.</text>
</comment>
<evidence type="ECO:0000259" key="8">
    <source>
        <dbReference type="Pfam" id="PF03948"/>
    </source>
</evidence>
<dbReference type="GO" id="GO:0019843">
    <property type="term" value="F:rRNA binding"/>
    <property type="evidence" value="ECO:0007669"/>
    <property type="project" value="UniProtKB-KW"/>
</dbReference>
<gene>
    <name evidence="9" type="ORF">METZ01_LOCUS176264</name>
</gene>
<evidence type="ECO:0000256" key="2">
    <source>
        <dbReference type="ARBA" id="ARBA00022730"/>
    </source>
</evidence>
<evidence type="ECO:0000259" key="7">
    <source>
        <dbReference type="Pfam" id="PF01281"/>
    </source>
</evidence>
<dbReference type="GO" id="GO:1990904">
    <property type="term" value="C:ribonucleoprotein complex"/>
    <property type="evidence" value="ECO:0007669"/>
    <property type="project" value="UniProtKB-KW"/>
</dbReference>
<reference evidence="9" key="1">
    <citation type="submission" date="2018-05" db="EMBL/GenBank/DDBJ databases">
        <authorList>
            <person name="Lanie J.A."/>
            <person name="Ng W.-L."/>
            <person name="Kazmierczak K.M."/>
            <person name="Andrzejewski T.M."/>
            <person name="Davidsen T.M."/>
            <person name="Wayne K.J."/>
            <person name="Tettelin H."/>
            <person name="Glass J.I."/>
            <person name="Rusch D."/>
            <person name="Podicherti R."/>
            <person name="Tsui H.-C.T."/>
            <person name="Winkler M.E."/>
        </authorList>
    </citation>
    <scope>NUCLEOTIDE SEQUENCE</scope>
</reference>
<protein>
    <recommendedName>
        <fullName evidence="10">Ribosomal protein L9 domain-containing protein</fullName>
    </recommendedName>
</protein>
<proteinExistence type="inferred from homology"/>
<dbReference type="InterPro" id="IPR020594">
    <property type="entry name" value="Ribosomal_bL9_bac/chp"/>
</dbReference>
<dbReference type="Gene3D" id="3.10.430.100">
    <property type="entry name" value="Ribosomal protein L9, C-terminal domain"/>
    <property type="match status" value="1"/>
</dbReference>
<sequence length="131" mass="13776">MVEVARGYARNYLVPQGLAVEAGSGMTAQAEAMQRKRALQAAADKTEAEESAARLEGLVVQVAAKASEAGRLFGSVGVVEVVSALVDQFGLEVDRGQVSGDPVKDLGTHGFTVRLHPEVDLQVSVEVQAEE</sequence>
<evidence type="ECO:0000256" key="6">
    <source>
        <dbReference type="SAM" id="Coils"/>
    </source>
</evidence>
<feature type="domain" description="Ribosomal protein L9" evidence="7">
    <location>
        <begin position="2"/>
        <end position="24"/>
    </location>
</feature>
<keyword evidence="3" id="KW-0694">RNA-binding</keyword>
<dbReference type="Pfam" id="PF01281">
    <property type="entry name" value="Ribosomal_L9_N"/>
    <property type="match status" value="1"/>
</dbReference>
<feature type="domain" description="Large ribosomal subunit protein bL9 C-terminal" evidence="8">
    <location>
        <begin position="47"/>
        <end position="128"/>
    </location>
</feature>
<dbReference type="Gene3D" id="3.40.5.10">
    <property type="entry name" value="Ribosomal protein L9, N-terminal domain"/>
    <property type="match status" value="1"/>
</dbReference>
<evidence type="ECO:0000313" key="9">
    <source>
        <dbReference type="EMBL" id="SVB23410.1"/>
    </source>
</evidence>
<keyword evidence="6" id="KW-0175">Coiled coil</keyword>
<dbReference type="GO" id="GO:0006412">
    <property type="term" value="P:translation"/>
    <property type="evidence" value="ECO:0007669"/>
    <property type="project" value="InterPro"/>
</dbReference>
<dbReference type="InterPro" id="IPR020069">
    <property type="entry name" value="Ribosomal_bL9_C"/>
</dbReference>
<dbReference type="GO" id="GO:0003735">
    <property type="term" value="F:structural constituent of ribosome"/>
    <property type="evidence" value="ECO:0007669"/>
    <property type="project" value="InterPro"/>
</dbReference>
<dbReference type="SUPFAM" id="SSF55658">
    <property type="entry name" value="L9 N-domain-like"/>
    <property type="match status" value="1"/>
</dbReference>
<dbReference type="AlphaFoldDB" id="A0A382CBL6"/>
<name>A0A382CBL6_9ZZZZ</name>
<dbReference type="InterPro" id="IPR020070">
    <property type="entry name" value="Ribosomal_bL9_N"/>
</dbReference>
<dbReference type="InterPro" id="IPR009027">
    <property type="entry name" value="Ribosomal_bL9/RNase_H1_N"/>
</dbReference>
<dbReference type="NCBIfam" id="TIGR00158">
    <property type="entry name" value="L9"/>
    <property type="match status" value="1"/>
</dbReference>
<dbReference type="Pfam" id="PF03948">
    <property type="entry name" value="Ribosomal_L9_C"/>
    <property type="match status" value="1"/>
</dbReference>
<dbReference type="InterPro" id="IPR036935">
    <property type="entry name" value="Ribosomal_bL9_N_sf"/>
</dbReference>
<accession>A0A382CBL6</accession>
<dbReference type="EMBL" id="UINC01033710">
    <property type="protein sequence ID" value="SVB23410.1"/>
    <property type="molecule type" value="Genomic_DNA"/>
</dbReference>
<dbReference type="SUPFAM" id="SSF55653">
    <property type="entry name" value="Ribosomal protein L9 C-domain"/>
    <property type="match status" value="1"/>
</dbReference>
<keyword evidence="5" id="KW-0687">Ribonucleoprotein</keyword>
<organism evidence="9">
    <name type="scientific">marine metagenome</name>
    <dbReference type="NCBI Taxonomy" id="408172"/>
    <lineage>
        <taxon>unclassified sequences</taxon>
        <taxon>metagenomes</taxon>
        <taxon>ecological metagenomes</taxon>
    </lineage>
</organism>